<keyword evidence="1" id="KW-1133">Transmembrane helix</keyword>
<sequence length="233" mass="27477">MAFANVIIVTLTGLLCLLLYFFIRETANHPARIPKLKPDINSENQYPNLKIFDVKLKNLRSVIVFLDSIKPPKESSVSIVGENLDNGITYTFIISKSNAYRREEFLNYFYPIRSRKIVDRMVKIYSFNFDWKEPIYIFHRFDSYVLGYKGLFSQYISMSREDSKILLEIALKGIDKMIVDEELEEEYTYVKTLLEEKTLEETINSLVKTTRNEIELLNKRNTELDLKDIHLDF</sequence>
<gene>
    <name evidence="2" type="ORF">QQ008_08990</name>
</gene>
<keyword evidence="1" id="KW-0472">Membrane</keyword>
<protein>
    <submittedName>
        <fullName evidence="2">Uncharacterized protein</fullName>
    </submittedName>
</protein>
<dbReference type="EMBL" id="JAUJEA010000003">
    <property type="protein sequence ID" value="MDN5201496.1"/>
    <property type="molecule type" value="Genomic_DNA"/>
</dbReference>
<keyword evidence="1" id="KW-0812">Transmembrane</keyword>
<proteinExistence type="predicted"/>
<evidence type="ECO:0000313" key="2">
    <source>
        <dbReference type="EMBL" id="MDN5201496.1"/>
    </source>
</evidence>
<name>A0ABT8KL96_9BACT</name>
<reference evidence="2" key="1">
    <citation type="submission" date="2023-06" db="EMBL/GenBank/DDBJ databases">
        <title>Genomic of Parafulvivirga corallium.</title>
        <authorList>
            <person name="Wang G."/>
        </authorList>
    </citation>
    <scope>NUCLEOTIDE SEQUENCE</scope>
    <source>
        <strain evidence="2">BMA10</strain>
    </source>
</reference>
<feature type="transmembrane region" description="Helical" evidence="1">
    <location>
        <begin position="6"/>
        <end position="23"/>
    </location>
</feature>
<accession>A0ABT8KL96</accession>
<dbReference type="Proteomes" id="UP001172082">
    <property type="component" value="Unassembled WGS sequence"/>
</dbReference>
<dbReference type="RefSeq" id="WP_346751525.1">
    <property type="nucleotide sequence ID" value="NZ_JAUJEA010000003.1"/>
</dbReference>
<keyword evidence="3" id="KW-1185">Reference proteome</keyword>
<evidence type="ECO:0000256" key="1">
    <source>
        <dbReference type="SAM" id="Phobius"/>
    </source>
</evidence>
<evidence type="ECO:0000313" key="3">
    <source>
        <dbReference type="Proteomes" id="UP001172082"/>
    </source>
</evidence>
<comment type="caution">
    <text evidence="2">The sequence shown here is derived from an EMBL/GenBank/DDBJ whole genome shotgun (WGS) entry which is preliminary data.</text>
</comment>
<organism evidence="2 3">
    <name type="scientific">Splendidivirga corallicola</name>
    <dbReference type="NCBI Taxonomy" id="3051826"/>
    <lineage>
        <taxon>Bacteria</taxon>
        <taxon>Pseudomonadati</taxon>
        <taxon>Bacteroidota</taxon>
        <taxon>Cytophagia</taxon>
        <taxon>Cytophagales</taxon>
        <taxon>Splendidivirgaceae</taxon>
        <taxon>Splendidivirga</taxon>
    </lineage>
</organism>